<organism evidence="2 3">
    <name type="scientific">Flavobacterium tibetense</name>
    <dbReference type="NCBI Taxonomy" id="2233533"/>
    <lineage>
        <taxon>Bacteria</taxon>
        <taxon>Pseudomonadati</taxon>
        <taxon>Bacteroidota</taxon>
        <taxon>Flavobacteriia</taxon>
        <taxon>Flavobacteriales</taxon>
        <taxon>Flavobacteriaceae</taxon>
        <taxon>Flavobacterium</taxon>
    </lineage>
</organism>
<sequence length="159" mass="18389">MDLANTIIGVALFFAIAVPIYYINNASKKKRIILQNKLANLFTSKPMKISDYDTFGGDSIIGIHENEVCFYQERNNQVVSKVINWKEIARFSVVKEFTKMGKQSDKKLSRVVLSFDFKDKSKDSDVILFFQVDETNFMIGEELRIATKWEEKLNQMLKS</sequence>
<dbReference type="Proteomes" id="UP000253319">
    <property type="component" value="Unassembled WGS sequence"/>
</dbReference>
<reference evidence="2 3" key="1">
    <citation type="submission" date="2018-06" db="EMBL/GenBank/DDBJ databases">
        <title>Flavobacterium tibetense sp. nov., isolated from a wetland YonghuCo on Tibetan Plateau.</title>
        <authorList>
            <person name="Xing P."/>
            <person name="Phurbu D."/>
            <person name="Lu H."/>
        </authorList>
    </citation>
    <scope>NUCLEOTIDE SEQUENCE [LARGE SCALE GENOMIC DNA]</scope>
    <source>
        <strain evidence="2 3">YH5</strain>
    </source>
</reference>
<keyword evidence="3" id="KW-1185">Reference proteome</keyword>
<dbReference type="EMBL" id="QLST01000017">
    <property type="protein sequence ID" value="RBA27544.1"/>
    <property type="molecule type" value="Genomic_DNA"/>
</dbReference>
<dbReference type="RefSeq" id="WP_113989838.1">
    <property type="nucleotide sequence ID" value="NZ_QLST01000017.1"/>
</dbReference>
<name>A0A365NZJ9_9FLAO</name>
<evidence type="ECO:0000313" key="3">
    <source>
        <dbReference type="Proteomes" id="UP000253319"/>
    </source>
</evidence>
<keyword evidence="1" id="KW-1133">Transmembrane helix</keyword>
<evidence type="ECO:0000313" key="2">
    <source>
        <dbReference type="EMBL" id="RBA27544.1"/>
    </source>
</evidence>
<dbReference type="AlphaFoldDB" id="A0A365NZJ9"/>
<keyword evidence="1" id="KW-0472">Membrane</keyword>
<gene>
    <name evidence="2" type="ORF">DPN68_11735</name>
</gene>
<proteinExistence type="predicted"/>
<evidence type="ECO:0000256" key="1">
    <source>
        <dbReference type="SAM" id="Phobius"/>
    </source>
</evidence>
<dbReference type="OrthoDB" id="1367950at2"/>
<accession>A0A365NZJ9</accession>
<keyword evidence="1" id="KW-0812">Transmembrane</keyword>
<protein>
    <submittedName>
        <fullName evidence="2">Uncharacterized protein</fullName>
    </submittedName>
</protein>
<comment type="caution">
    <text evidence="2">The sequence shown here is derived from an EMBL/GenBank/DDBJ whole genome shotgun (WGS) entry which is preliminary data.</text>
</comment>
<feature type="transmembrane region" description="Helical" evidence="1">
    <location>
        <begin position="6"/>
        <end position="23"/>
    </location>
</feature>